<gene>
    <name evidence="1" type="ORF">HPK16_15690</name>
</gene>
<accession>A0A7W1T9A5</accession>
<dbReference type="RefSeq" id="WP_181677846.1">
    <property type="nucleotide sequence ID" value="NZ_JABJVM010000026.1"/>
</dbReference>
<dbReference type="EMBL" id="JABJVM010000026">
    <property type="protein sequence ID" value="MBA3927779.1"/>
    <property type="molecule type" value="Genomic_DNA"/>
</dbReference>
<name>A0A7W1T9A5_9LIST</name>
<protein>
    <submittedName>
        <fullName evidence="1">Uncharacterized protein</fullName>
    </submittedName>
</protein>
<reference evidence="1 2" key="1">
    <citation type="submission" date="2020-08" db="EMBL/GenBank/DDBJ databases">
        <title>Listeria ohnekaius sp. nov. and Listeria portnoyii sp. nov. isolated from non-agricultural and natural environments.</title>
        <authorList>
            <person name="Weller D."/>
            <person name="Belias A.M."/>
            <person name="Liao J."/>
            <person name="Guo S."/>
            <person name="Orsi R.H."/>
            <person name="Wiedmann M."/>
        </authorList>
    </citation>
    <scope>NUCLEOTIDE SEQUENCE [LARGE SCALE GENOMIC DNA]</scope>
    <source>
        <strain evidence="1 2">FSL W9-0585</strain>
    </source>
</reference>
<evidence type="ECO:0000313" key="1">
    <source>
        <dbReference type="EMBL" id="MBA3927779.1"/>
    </source>
</evidence>
<comment type="caution">
    <text evidence="1">The sequence shown here is derived from an EMBL/GenBank/DDBJ whole genome shotgun (WGS) entry which is preliminary data.</text>
</comment>
<sequence>MQYLQDDMEYTASISQHPETNAHDLVIWQVNGKVEAILRWTTKGE</sequence>
<dbReference type="Proteomes" id="UP000548787">
    <property type="component" value="Unassembled WGS sequence"/>
</dbReference>
<keyword evidence="2" id="KW-1185">Reference proteome</keyword>
<organism evidence="1 2">
    <name type="scientific">Listeria rustica</name>
    <dbReference type="NCBI Taxonomy" id="2713503"/>
    <lineage>
        <taxon>Bacteria</taxon>
        <taxon>Bacillati</taxon>
        <taxon>Bacillota</taxon>
        <taxon>Bacilli</taxon>
        <taxon>Bacillales</taxon>
        <taxon>Listeriaceae</taxon>
        <taxon>Listeria</taxon>
    </lineage>
</organism>
<dbReference type="AlphaFoldDB" id="A0A7W1T9A5"/>
<evidence type="ECO:0000313" key="2">
    <source>
        <dbReference type="Proteomes" id="UP000548787"/>
    </source>
</evidence>
<proteinExistence type="predicted"/>